<dbReference type="SUPFAM" id="SSF46785">
    <property type="entry name" value="Winged helix' DNA-binding domain"/>
    <property type="match status" value="1"/>
</dbReference>
<dbReference type="PANTHER" id="PTHR30136:SF24">
    <property type="entry name" value="HTH-TYPE TRANSCRIPTIONAL REPRESSOR ALLR"/>
    <property type="match status" value="1"/>
</dbReference>
<feature type="domain" description="IclR-ED" evidence="5">
    <location>
        <begin position="86"/>
        <end position="274"/>
    </location>
</feature>
<dbReference type="InterPro" id="IPR005471">
    <property type="entry name" value="Tscrpt_reg_IclR_N"/>
</dbReference>
<dbReference type="AlphaFoldDB" id="A0A917UBE9"/>
<dbReference type="InterPro" id="IPR036390">
    <property type="entry name" value="WH_DNA-bd_sf"/>
</dbReference>
<dbReference type="RefSeq" id="WP_190255547.1">
    <property type="nucleotide sequence ID" value="NZ_BMPI01000057.1"/>
</dbReference>
<evidence type="ECO:0000256" key="2">
    <source>
        <dbReference type="ARBA" id="ARBA00023125"/>
    </source>
</evidence>
<evidence type="ECO:0000256" key="1">
    <source>
        <dbReference type="ARBA" id="ARBA00023015"/>
    </source>
</evidence>
<dbReference type="Pfam" id="PF09339">
    <property type="entry name" value="HTH_IclR"/>
    <property type="match status" value="1"/>
</dbReference>
<evidence type="ECO:0000256" key="3">
    <source>
        <dbReference type="ARBA" id="ARBA00023163"/>
    </source>
</evidence>
<evidence type="ECO:0000259" key="5">
    <source>
        <dbReference type="PROSITE" id="PS51078"/>
    </source>
</evidence>
<evidence type="ECO:0000259" key="4">
    <source>
        <dbReference type="PROSITE" id="PS51077"/>
    </source>
</evidence>
<name>A0A917UBE9_9ACTN</name>
<protein>
    <submittedName>
        <fullName evidence="6">IclR family transcriptional regulator</fullName>
    </submittedName>
</protein>
<dbReference type="SMART" id="SM00346">
    <property type="entry name" value="HTH_ICLR"/>
    <property type="match status" value="1"/>
</dbReference>
<keyword evidence="3" id="KW-0804">Transcription</keyword>
<keyword evidence="7" id="KW-1185">Reference proteome</keyword>
<dbReference type="Proteomes" id="UP000642070">
    <property type="component" value="Unassembled WGS sequence"/>
</dbReference>
<reference evidence="6" key="2">
    <citation type="submission" date="2020-09" db="EMBL/GenBank/DDBJ databases">
        <authorList>
            <person name="Sun Q."/>
            <person name="Ohkuma M."/>
        </authorList>
    </citation>
    <scope>NUCLEOTIDE SEQUENCE</scope>
    <source>
        <strain evidence="6">JCM 19831</strain>
    </source>
</reference>
<dbReference type="GO" id="GO:0003700">
    <property type="term" value="F:DNA-binding transcription factor activity"/>
    <property type="evidence" value="ECO:0007669"/>
    <property type="project" value="TreeGrafter"/>
</dbReference>
<proteinExistence type="predicted"/>
<dbReference type="Pfam" id="PF01614">
    <property type="entry name" value="IclR_C"/>
    <property type="match status" value="1"/>
</dbReference>
<reference evidence="6" key="1">
    <citation type="journal article" date="2014" name="Int. J. Syst. Evol. Microbiol.">
        <title>Complete genome sequence of Corynebacterium casei LMG S-19264T (=DSM 44701T), isolated from a smear-ripened cheese.</title>
        <authorList>
            <consortium name="US DOE Joint Genome Institute (JGI-PGF)"/>
            <person name="Walter F."/>
            <person name="Albersmeier A."/>
            <person name="Kalinowski J."/>
            <person name="Ruckert C."/>
        </authorList>
    </citation>
    <scope>NUCLEOTIDE SEQUENCE</scope>
    <source>
        <strain evidence="6">JCM 19831</strain>
    </source>
</reference>
<evidence type="ECO:0000313" key="6">
    <source>
        <dbReference type="EMBL" id="GGM68588.1"/>
    </source>
</evidence>
<dbReference type="InterPro" id="IPR014757">
    <property type="entry name" value="Tscrpt_reg_IclR_C"/>
</dbReference>
<dbReference type="Gene3D" id="1.10.10.10">
    <property type="entry name" value="Winged helix-like DNA-binding domain superfamily/Winged helix DNA-binding domain"/>
    <property type="match status" value="1"/>
</dbReference>
<dbReference type="PROSITE" id="PS51077">
    <property type="entry name" value="HTH_ICLR"/>
    <property type="match status" value="1"/>
</dbReference>
<dbReference type="InterPro" id="IPR050707">
    <property type="entry name" value="HTH_MetabolicPath_Reg"/>
</dbReference>
<dbReference type="GO" id="GO:0003677">
    <property type="term" value="F:DNA binding"/>
    <property type="evidence" value="ECO:0007669"/>
    <property type="project" value="UniProtKB-KW"/>
</dbReference>
<gene>
    <name evidence="6" type="ORF">GCM10007977_082950</name>
</gene>
<dbReference type="Gene3D" id="3.30.450.40">
    <property type="match status" value="1"/>
</dbReference>
<sequence>MGVAAGHRLGAEAAADPAPAQTTLTTLTRGLEVLEVIASSDGTATAKYVARVCGLKPSTCYHLLRTLRALGYVVRTRDGLWDLGPQAGRLSRRIQLRSGPSPELAAILTGLHNRTGESAYIGGWFNHQFVLQHLIEGRQSLRVDTLDIGYTGDMHARASCLSVLAFLPPEQAEVMFTDAPLRALTAATLTTEASLRERLTRIRRQGYAVDLEEYAEGVCCASAPFFDQQGTPAGSLTVSAPRSRFDARADFLVTCVRESAILASAFLQGGRLARPGRNTPL</sequence>
<dbReference type="SUPFAM" id="SSF55781">
    <property type="entry name" value="GAF domain-like"/>
    <property type="match status" value="1"/>
</dbReference>
<feature type="domain" description="HTH iclR-type" evidence="4">
    <location>
        <begin position="24"/>
        <end position="85"/>
    </location>
</feature>
<keyword evidence="1" id="KW-0805">Transcription regulation</keyword>
<dbReference type="InterPro" id="IPR029016">
    <property type="entry name" value="GAF-like_dom_sf"/>
</dbReference>
<comment type="caution">
    <text evidence="6">The sequence shown here is derived from an EMBL/GenBank/DDBJ whole genome shotgun (WGS) entry which is preliminary data.</text>
</comment>
<organism evidence="6 7">
    <name type="scientific">Dactylosporangium sucinum</name>
    <dbReference type="NCBI Taxonomy" id="1424081"/>
    <lineage>
        <taxon>Bacteria</taxon>
        <taxon>Bacillati</taxon>
        <taxon>Actinomycetota</taxon>
        <taxon>Actinomycetes</taxon>
        <taxon>Micromonosporales</taxon>
        <taxon>Micromonosporaceae</taxon>
        <taxon>Dactylosporangium</taxon>
    </lineage>
</organism>
<dbReference type="PROSITE" id="PS51078">
    <property type="entry name" value="ICLR_ED"/>
    <property type="match status" value="1"/>
</dbReference>
<accession>A0A917UBE9</accession>
<dbReference type="InterPro" id="IPR036388">
    <property type="entry name" value="WH-like_DNA-bd_sf"/>
</dbReference>
<dbReference type="EMBL" id="BMPI01000057">
    <property type="protein sequence ID" value="GGM68588.1"/>
    <property type="molecule type" value="Genomic_DNA"/>
</dbReference>
<evidence type="ECO:0000313" key="7">
    <source>
        <dbReference type="Proteomes" id="UP000642070"/>
    </source>
</evidence>
<dbReference type="PANTHER" id="PTHR30136">
    <property type="entry name" value="HELIX-TURN-HELIX TRANSCRIPTIONAL REGULATOR, ICLR FAMILY"/>
    <property type="match status" value="1"/>
</dbReference>
<dbReference type="GO" id="GO:0045892">
    <property type="term" value="P:negative regulation of DNA-templated transcription"/>
    <property type="evidence" value="ECO:0007669"/>
    <property type="project" value="TreeGrafter"/>
</dbReference>
<keyword evidence="2" id="KW-0238">DNA-binding</keyword>